<evidence type="ECO:0000313" key="3">
    <source>
        <dbReference type="EMBL" id="THJ46235.1"/>
    </source>
</evidence>
<dbReference type="OMA" id="ECNEIDP"/>
<dbReference type="Proteomes" id="UP000309618">
    <property type="component" value="Unassembled WGS sequence"/>
</dbReference>
<protein>
    <submittedName>
        <fullName evidence="3">DUF2496 domain-containing protein</fullName>
    </submittedName>
</protein>
<dbReference type="NCBIfam" id="NF008266">
    <property type="entry name" value="PRK11038.1"/>
    <property type="match status" value="1"/>
</dbReference>
<evidence type="ECO:0000313" key="5">
    <source>
        <dbReference type="Proteomes" id="UP000281725"/>
    </source>
</evidence>
<gene>
    <name evidence="2" type="ORF">D6R50_06065</name>
    <name evidence="3" type="ORF">E8Q35_08135</name>
    <name evidence="1" type="ORF">EFI48_13520</name>
</gene>
<accession>A0A318DQM0</accession>
<evidence type="ECO:0000313" key="6">
    <source>
        <dbReference type="Proteomes" id="UP000309618"/>
    </source>
</evidence>
<evidence type="ECO:0000313" key="2">
    <source>
        <dbReference type="EMBL" id="RKJ92120.1"/>
    </source>
</evidence>
<reference evidence="3 6" key="3">
    <citation type="submission" date="2019-04" db="EMBL/GenBank/DDBJ databases">
        <title>Comparative genomics of Aeromonas veronii strains pathogenic to fish.</title>
        <authorList>
            <person name="Cascarano M.C."/>
            <person name="Smyrli M."/>
            <person name="Katharios P."/>
        </authorList>
    </citation>
    <scope>NUCLEOTIDE SEQUENCE [LARGE SCALE GENOMIC DNA]</scope>
    <source>
        <strain evidence="3 6">XU1</strain>
    </source>
</reference>
<dbReference type="GeneID" id="60843349"/>
<name>A0A1Q8F6N7_AERVE</name>
<sequence length="51" mass="5614">MSLETAPPEVKLAVDLIELLETNELAPELVLAALAIVKNDYERKLAEGKDH</sequence>
<dbReference type="Pfam" id="PF10689">
    <property type="entry name" value="DUF2496"/>
    <property type="match status" value="1"/>
</dbReference>
<dbReference type="RefSeq" id="WP_005337582.1">
    <property type="nucleotide sequence ID" value="NZ_CAAKNJ010000027.1"/>
</dbReference>
<dbReference type="Proteomes" id="UP000267614">
    <property type="component" value="Chromosome"/>
</dbReference>
<dbReference type="Proteomes" id="UP000281725">
    <property type="component" value="Unassembled WGS sequence"/>
</dbReference>
<dbReference type="EMBL" id="RAWX01000001">
    <property type="protein sequence ID" value="RKJ92120.1"/>
    <property type="molecule type" value="Genomic_DNA"/>
</dbReference>
<organism evidence="3 6">
    <name type="scientific">Aeromonas veronii</name>
    <dbReference type="NCBI Taxonomy" id="654"/>
    <lineage>
        <taxon>Bacteria</taxon>
        <taxon>Pseudomonadati</taxon>
        <taxon>Pseudomonadota</taxon>
        <taxon>Gammaproteobacteria</taxon>
        <taxon>Aeromonadales</taxon>
        <taxon>Aeromonadaceae</taxon>
        <taxon>Aeromonas</taxon>
    </lineage>
</organism>
<reference evidence="2 5" key="1">
    <citation type="submission" date="2018-09" db="EMBL/GenBank/DDBJ databases">
        <title>Genome sequencing of Aeromonas veronii MS-17-88.</title>
        <authorList>
            <person name="Tekedar H.C."/>
            <person name="Arick M.A."/>
            <person name="Hsu C.-Y."/>
            <person name="Thrash A."/>
            <person name="Karsi A."/>
            <person name="Lawrence M.L."/>
            <person name="Abdelhamed H."/>
        </authorList>
    </citation>
    <scope>NUCLEOTIDE SEQUENCE [LARGE SCALE GENOMIC DNA]</scope>
    <source>
        <strain evidence="2 5">MS 17-88</strain>
    </source>
</reference>
<dbReference type="AlphaFoldDB" id="A0A1Q8F6N7"/>
<accession>A0A1Q8F6N7</accession>
<evidence type="ECO:0000313" key="4">
    <source>
        <dbReference type="Proteomes" id="UP000267614"/>
    </source>
</evidence>
<evidence type="ECO:0000313" key="1">
    <source>
        <dbReference type="EMBL" id="AYV37733.1"/>
    </source>
</evidence>
<reference evidence="1 4" key="2">
    <citation type="submission" date="2018-11" db="EMBL/GenBank/DDBJ databases">
        <title>Complete genome sequence of multidrug-resistant Aeromonas veronii strain MS-18-37.</title>
        <authorList>
            <person name="Abdelhamed H."/>
            <person name="Lawrence M."/>
            <person name="Waldbieser G."/>
        </authorList>
    </citation>
    <scope>NUCLEOTIDE SEQUENCE [LARGE SCALE GENOMIC DNA]</scope>
    <source>
        <strain evidence="1 4">MS-18-37</strain>
    </source>
</reference>
<proteinExistence type="predicted"/>
<dbReference type="InterPro" id="IPR019630">
    <property type="entry name" value="DUF2496_YbaM-rel"/>
</dbReference>
<dbReference type="EMBL" id="CP033604">
    <property type="protein sequence ID" value="AYV37733.1"/>
    <property type="molecule type" value="Genomic_DNA"/>
</dbReference>
<dbReference type="EMBL" id="SSUX01000004">
    <property type="protein sequence ID" value="THJ46235.1"/>
    <property type="molecule type" value="Genomic_DNA"/>
</dbReference>